<proteinExistence type="predicted"/>
<feature type="compositionally biased region" description="Polar residues" evidence="1">
    <location>
        <begin position="178"/>
        <end position="187"/>
    </location>
</feature>
<feature type="compositionally biased region" description="Polar residues" evidence="1">
    <location>
        <begin position="30"/>
        <end position="50"/>
    </location>
</feature>
<dbReference type="AlphaFoldDB" id="A0A2R6WU91"/>
<evidence type="ECO:0000313" key="2">
    <source>
        <dbReference type="EMBL" id="PTQ37437.1"/>
    </source>
</evidence>
<feature type="region of interest" description="Disordered" evidence="1">
    <location>
        <begin position="95"/>
        <end position="249"/>
    </location>
</feature>
<sequence>MALKRQPVHAESAEILACKSDTQGEKKTTKSLTTPLVTETRGQGSAQTSGCLPASVREKFIFQQQRAFSEPVVSQMRRSRKFLLLFVKQARQNNEVGTYSRKSSAQTGASAIHSSEKAADNVRVPISTKTDSKALAGQTKSPLSSGTSSSPTSPLVTTPSSKLQPHSNKAPGSPPPQKSFSGGNTLKSSSIHGGSKVSSSGTSGSKQVASLTTSKSVPTPSPSPLSSKAVNTAKASSRSSIQLTCVKVE</sequence>
<dbReference type="EMBL" id="KZ772729">
    <property type="protein sequence ID" value="PTQ37437.1"/>
    <property type="molecule type" value="Genomic_DNA"/>
</dbReference>
<reference evidence="3" key="1">
    <citation type="journal article" date="2017" name="Cell">
        <title>Insights into land plant evolution garnered from the Marchantia polymorpha genome.</title>
        <authorList>
            <person name="Bowman J.L."/>
            <person name="Kohchi T."/>
            <person name="Yamato K.T."/>
            <person name="Jenkins J."/>
            <person name="Shu S."/>
            <person name="Ishizaki K."/>
            <person name="Yamaoka S."/>
            <person name="Nishihama R."/>
            <person name="Nakamura Y."/>
            <person name="Berger F."/>
            <person name="Adam C."/>
            <person name="Aki S.S."/>
            <person name="Althoff F."/>
            <person name="Araki T."/>
            <person name="Arteaga-Vazquez M.A."/>
            <person name="Balasubrmanian S."/>
            <person name="Barry K."/>
            <person name="Bauer D."/>
            <person name="Boehm C.R."/>
            <person name="Briginshaw L."/>
            <person name="Caballero-Perez J."/>
            <person name="Catarino B."/>
            <person name="Chen F."/>
            <person name="Chiyoda S."/>
            <person name="Chovatia M."/>
            <person name="Davies K.M."/>
            <person name="Delmans M."/>
            <person name="Demura T."/>
            <person name="Dierschke T."/>
            <person name="Dolan L."/>
            <person name="Dorantes-Acosta A.E."/>
            <person name="Eklund D.M."/>
            <person name="Florent S.N."/>
            <person name="Flores-Sandoval E."/>
            <person name="Fujiyama A."/>
            <person name="Fukuzawa H."/>
            <person name="Galik B."/>
            <person name="Grimanelli D."/>
            <person name="Grimwood J."/>
            <person name="Grossniklaus U."/>
            <person name="Hamada T."/>
            <person name="Haseloff J."/>
            <person name="Hetherington A.J."/>
            <person name="Higo A."/>
            <person name="Hirakawa Y."/>
            <person name="Hundley H.N."/>
            <person name="Ikeda Y."/>
            <person name="Inoue K."/>
            <person name="Inoue S.I."/>
            <person name="Ishida S."/>
            <person name="Jia Q."/>
            <person name="Kakita M."/>
            <person name="Kanazawa T."/>
            <person name="Kawai Y."/>
            <person name="Kawashima T."/>
            <person name="Kennedy M."/>
            <person name="Kinose K."/>
            <person name="Kinoshita T."/>
            <person name="Kohara Y."/>
            <person name="Koide E."/>
            <person name="Komatsu K."/>
            <person name="Kopischke S."/>
            <person name="Kubo M."/>
            <person name="Kyozuka J."/>
            <person name="Lagercrantz U."/>
            <person name="Lin S.S."/>
            <person name="Lindquist E."/>
            <person name="Lipzen A.M."/>
            <person name="Lu C.W."/>
            <person name="De Luna E."/>
            <person name="Martienssen R.A."/>
            <person name="Minamino N."/>
            <person name="Mizutani M."/>
            <person name="Mizutani M."/>
            <person name="Mochizuki N."/>
            <person name="Monte I."/>
            <person name="Mosher R."/>
            <person name="Nagasaki H."/>
            <person name="Nakagami H."/>
            <person name="Naramoto S."/>
            <person name="Nishitani K."/>
            <person name="Ohtani M."/>
            <person name="Okamoto T."/>
            <person name="Okumura M."/>
            <person name="Phillips J."/>
            <person name="Pollak B."/>
            <person name="Reinders A."/>
            <person name="Rovekamp M."/>
            <person name="Sano R."/>
            <person name="Sawa S."/>
            <person name="Schmid M.W."/>
            <person name="Shirakawa M."/>
            <person name="Solano R."/>
            <person name="Spunde A."/>
            <person name="Suetsugu N."/>
            <person name="Sugano S."/>
            <person name="Sugiyama A."/>
            <person name="Sun R."/>
            <person name="Suzuki Y."/>
            <person name="Takenaka M."/>
            <person name="Takezawa D."/>
            <person name="Tomogane H."/>
            <person name="Tsuzuki M."/>
            <person name="Ueda T."/>
            <person name="Umeda M."/>
            <person name="Ward J.M."/>
            <person name="Watanabe Y."/>
            <person name="Yazaki K."/>
            <person name="Yokoyama R."/>
            <person name="Yoshitake Y."/>
            <person name="Yotsui I."/>
            <person name="Zachgo S."/>
            <person name="Schmutz J."/>
        </authorList>
    </citation>
    <scope>NUCLEOTIDE SEQUENCE [LARGE SCALE GENOMIC DNA]</scope>
    <source>
        <strain evidence="3">Tak-1</strain>
    </source>
</reference>
<feature type="compositionally biased region" description="Low complexity" evidence="1">
    <location>
        <begin position="188"/>
        <end position="228"/>
    </location>
</feature>
<feature type="region of interest" description="Disordered" evidence="1">
    <location>
        <begin position="1"/>
        <end position="50"/>
    </location>
</feature>
<gene>
    <name evidence="2" type="ORF">MARPO_0057s0072</name>
</gene>
<feature type="compositionally biased region" description="Polar residues" evidence="1">
    <location>
        <begin position="95"/>
        <end position="113"/>
    </location>
</feature>
<feature type="compositionally biased region" description="Low complexity" evidence="1">
    <location>
        <begin position="141"/>
        <end position="161"/>
    </location>
</feature>
<accession>A0A2R6WU91</accession>
<name>A0A2R6WU91_MARPO</name>
<dbReference type="Proteomes" id="UP000244005">
    <property type="component" value="Unassembled WGS sequence"/>
</dbReference>
<evidence type="ECO:0000313" key="3">
    <source>
        <dbReference type="Proteomes" id="UP000244005"/>
    </source>
</evidence>
<evidence type="ECO:0000256" key="1">
    <source>
        <dbReference type="SAM" id="MobiDB-lite"/>
    </source>
</evidence>
<keyword evidence="3" id="KW-1185">Reference proteome</keyword>
<dbReference type="Gramene" id="Mp7g05990.1">
    <property type="protein sequence ID" value="Mp7g05990.1.cds"/>
    <property type="gene ID" value="Mp7g05990"/>
</dbReference>
<feature type="compositionally biased region" description="Polar residues" evidence="1">
    <location>
        <begin position="229"/>
        <end position="243"/>
    </location>
</feature>
<organism evidence="2 3">
    <name type="scientific">Marchantia polymorpha</name>
    <name type="common">Common liverwort</name>
    <name type="synonym">Marchantia aquatica</name>
    <dbReference type="NCBI Taxonomy" id="3197"/>
    <lineage>
        <taxon>Eukaryota</taxon>
        <taxon>Viridiplantae</taxon>
        <taxon>Streptophyta</taxon>
        <taxon>Embryophyta</taxon>
        <taxon>Marchantiophyta</taxon>
        <taxon>Marchantiopsida</taxon>
        <taxon>Marchantiidae</taxon>
        <taxon>Marchantiales</taxon>
        <taxon>Marchantiaceae</taxon>
        <taxon>Marchantia</taxon>
    </lineage>
</organism>
<protein>
    <submittedName>
        <fullName evidence="2">Uncharacterized protein</fullName>
    </submittedName>
</protein>